<dbReference type="CDD" id="cd00290">
    <property type="entry name" value="cytochrome_b_C"/>
    <property type="match status" value="1"/>
</dbReference>
<comment type="function">
    <text evidence="1 20">Component of the ubiquinol-cytochrome c reductase complex (complex III or cytochrome b-c1 complex) that is part of the mitochondrial respiratory chain. The b-c1 complex mediates electron transfer from ubiquinol to cytochrome c. Contributes to the generation of a proton gradient across the mitochondrial membrane that is then used for ATP synthesis.</text>
</comment>
<feature type="binding site" description="axial binding residue" evidence="19">
    <location>
        <position position="197"/>
    </location>
    <ligand>
        <name>heme b</name>
        <dbReference type="ChEBI" id="CHEBI:60344"/>
        <label>b566</label>
    </ligand>
    <ligandPart>
        <name>Fe</name>
        <dbReference type="ChEBI" id="CHEBI:18248"/>
    </ligandPart>
</feature>
<evidence type="ECO:0000256" key="19">
    <source>
        <dbReference type="PIRSR" id="PIRSR038885-2"/>
    </source>
</evidence>
<feature type="domain" description="Cytochrome b/b6 C-terminal region profile" evidence="22">
    <location>
        <begin position="211"/>
        <end position="378"/>
    </location>
</feature>
<proteinExistence type="inferred from homology"/>
<evidence type="ECO:0000256" key="6">
    <source>
        <dbReference type="ARBA" id="ARBA00022617"/>
    </source>
</evidence>
<keyword evidence="14" id="KW-0830">Ubiquinone</keyword>
<evidence type="ECO:0000256" key="13">
    <source>
        <dbReference type="ARBA" id="ARBA00023004"/>
    </source>
</evidence>
<evidence type="ECO:0000313" key="23">
    <source>
        <dbReference type="EMBL" id="UBT70835.1"/>
    </source>
</evidence>
<dbReference type="PANTHER" id="PTHR19271">
    <property type="entry name" value="CYTOCHROME B"/>
    <property type="match status" value="1"/>
</dbReference>
<dbReference type="Gene3D" id="1.20.810.10">
    <property type="entry name" value="Cytochrome Bc1 Complex, Chain C"/>
    <property type="match status" value="1"/>
</dbReference>
<keyword evidence="7 20" id="KW-0679">Respiratory chain</keyword>
<dbReference type="GO" id="GO:0046872">
    <property type="term" value="F:metal ion binding"/>
    <property type="evidence" value="ECO:0007669"/>
    <property type="project" value="UniProtKB-UniRule"/>
</dbReference>
<evidence type="ECO:0000259" key="21">
    <source>
        <dbReference type="PROSITE" id="PS51002"/>
    </source>
</evidence>
<dbReference type="InterPro" id="IPR005797">
    <property type="entry name" value="Cyt_b/b6_N"/>
</dbReference>
<feature type="transmembrane region" description="Helical" evidence="20">
    <location>
        <begin position="88"/>
        <end position="108"/>
    </location>
</feature>
<evidence type="ECO:0000256" key="16">
    <source>
        <dbReference type="ARBA" id="ARBA00023136"/>
    </source>
</evidence>
<feature type="binding site" description="axial binding residue" evidence="19">
    <location>
        <position position="183"/>
    </location>
    <ligand>
        <name>heme b</name>
        <dbReference type="ChEBI" id="CHEBI:60344"/>
        <label>b562</label>
    </ligand>
    <ligandPart>
        <name>Fe</name>
        <dbReference type="ChEBI" id="CHEBI:18248"/>
    </ligandPart>
</feature>
<comment type="similarity">
    <text evidence="17 20">Belongs to the cytochrome b family.</text>
</comment>
<evidence type="ECO:0000256" key="10">
    <source>
        <dbReference type="ARBA" id="ARBA00022792"/>
    </source>
</evidence>
<sequence length="378" mass="43629">MNKPTRKTNQMIKIINYSIVDLPAPINLSAWWNFGVLLGMCLLMQILSGILLSMHYTADIKMAFDSVNHITRNVNYGWLMRNLHSNGASLFFICLYIHTGRGIYYGSYKYTKTWLMGIILMLLTMATAFLGYVLPWGQMSFWGATVITNLLSAIPYIGNLIVNWLWGGFAVDNATLSRFFSLHFLMPFVILMMTIMHIFFLHTTGSNNPIGLKSNIDKIPFHPYFSIKDIMGICMVMLLLLMVNLSEPYMLSDPDNFINANPMVTPVHIQPEWYFLFAYAILRSIPNKLGGVMALFLSILILVILPTSMKMKFKSISFYPLSQYMYWMFLMTTILLTWIGARPVELPYTYIGVIMTLMYFLYFLMDPILVKMWDNMIN</sequence>
<feature type="binding site" description="axial binding residue" evidence="19">
    <location>
        <position position="98"/>
    </location>
    <ligand>
        <name>heme b</name>
        <dbReference type="ChEBI" id="CHEBI:60344"/>
        <label>b566</label>
    </ligand>
    <ligandPart>
        <name>Fe</name>
        <dbReference type="ChEBI" id="CHEBI:18248"/>
    </ligandPart>
</feature>
<keyword evidence="9 19" id="KW-0479">Metal-binding</keyword>
<dbReference type="GO" id="GO:0005743">
    <property type="term" value="C:mitochondrial inner membrane"/>
    <property type="evidence" value="ECO:0007669"/>
    <property type="project" value="UniProtKB-SubCell"/>
</dbReference>
<dbReference type="InterPro" id="IPR030689">
    <property type="entry name" value="Cytochrome_b"/>
</dbReference>
<evidence type="ECO:0000256" key="7">
    <source>
        <dbReference type="ARBA" id="ARBA00022660"/>
    </source>
</evidence>
<accession>A0A8K1I2M8</accession>
<dbReference type="InterPro" id="IPR048259">
    <property type="entry name" value="Cytochrome_b_N_euk/bac"/>
</dbReference>
<dbReference type="EMBL" id="MT594485">
    <property type="protein sequence ID" value="UBT70835.1"/>
    <property type="molecule type" value="Genomic_DNA"/>
</dbReference>
<feature type="transmembrane region" description="Helical" evidence="20">
    <location>
        <begin position="289"/>
        <end position="309"/>
    </location>
</feature>
<evidence type="ECO:0000256" key="17">
    <source>
        <dbReference type="ARBA" id="ARBA00061233"/>
    </source>
</evidence>
<dbReference type="FunFam" id="1.20.810.10:FF:000002">
    <property type="entry name" value="Cytochrome b"/>
    <property type="match status" value="1"/>
</dbReference>
<feature type="transmembrane region" description="Helical" evidence="20">
    <location>
        <begin position="348"/>
        <end position="365"/>
    </location>
</feature>
<dbReference type="AlphaFoldDB" id="A0A8K1I2M8"/>
<keyword evidence="15 20" id="KW-0496">Mitochondrion</keyword>
<evidence type="ECO:0000256" key="1">
    <source>
        <dbReference type="ARBA" id="ARBA00002566"/>
    </source>
</evidence>
<name>A0A8K1I2M8_9HEMI</name>
<comment type="cofactor">
    <cofactor evidence="19">
        <name>heme</name>
        <dbReference type="ChEBI" id="CHEBI:30413"/>
    </cofactor>
    <text evidence="19">Binds 2 heme groups non-covalently.</text>
</comment>
<evidence type="ECO:0000256" key="14">
    <source>
        <dbReference type="ARBA" id="ARBA00023075"/>
    </source>
</evidence>
<reference evidence="23" key="1">
    <citation type="submission" date="2020-06" db="EMBL/GenBank/DDBJ databases">
        <authorList>
            <person name="Hu B."/>
            <person name="Fan Z."/>
            <person name="Wei H."/>
            <person name="Chen M."/>
            <person name="Qiu R."/>
            <person name="Song Y."/>
            <person name="Zhu W."/>
            <person name="Xu W."/>
            <person name="Wang F."/>
        </authorList>
    </citation>
    <scope>NUCLEOTIDE SEQUENCE</scope>
</reference>
<keyword evidence="16 20" id="KW-0472">Membrane</keyword>
<feature type="transmembrane region" description="Helical" evidence="20">
    <location>
        <begin position="179"/>
        <end position="200"/>
    </location>
</feature>
<dbReference type="PIRSF" id="PIRSF038885">
    <property type="entry name" value="COB"/>
    <property type="match status" value="1"/>
</dbReference>
<feature type="binding site" description="axial binding residue" evidence="19">
    <location>
        <position position="84"/>
    </location>
    <ligand>
        <name>heme b</name>
        <dbReference type="ChEBI" id="CHEBI:60344"/>
        <label>b562</label>
    </ligand>
    <ligandPart>
        <name>Fe</name>
        <dbReference type="ChEBI" id="CHEBI:18248"/>
    </ligandPart>
</feature>
<comment type="cofactor">
    <cofactor evidence="20">
        <name>heme b</name>
        <dbReference type="ChEBI" id="CHEBI:60344"/>
    </cofactor>
    <text evidence="20">Binds 2 heme groups non-covalently.</text>
</comment>
<comment type="subcellular location">
    <subcellularLocation>
        <location evidence="2">Mitochondrion inner membrane</location>
        <topology evidence="2">Multi-pass membrane protein</topology>
    </subcellularLocation>
</comment>
<keyword evidence="13 19" id="KW-0408">Iron</keyword>
<dbReference type="InterPro" id="IPR048260">
    <property type="entry name" value="Cytochrome_b_C_euk/bac"/>
</dbReference>
<evidence type="ECO:0000256" key="15">
    <source>
        <dbReference type="ARBA" id="ARBA00023128"/>
    </source>
</evidence>
<feature type="domain" description="Cytochrome b/b6 N-terminal region profile" evidence="21">
    <location>
        <begin position="2"/>
        <end position="210"/>
    </location>
</feature>
<dbReference type="GO" id="GO:0045275">
    <property type="term" value="C:respiratory chain complex III"/>
    <property type="evidence" value="ECO:0007669"/>
    <property type="project" value="InterPro"/>
</dbReference>
<keyword evidence="8 20" id="KW-0812">Transmembrane</keyword>
<dbReference type="PROSITE" id="PS51002">
    <property type="entry name" value="CYTB_NTER"/>
    <property type="match status" value="1"/>
</dbReference>
<feature type="transmembrane region" description="Helical" evidence="20">
    <location>
        <begin position="30"/>
        <end position="52"/>
    </location>
</feature>
<feature type="transmembrane region" description="Helical" evidence="20">
    <location>
        <begin position="221"/>
        <end position="243"/>
    </location>
</feature>
<gene>
    <name evidence="23" type="primary">CYTB</name>
</gene>
<keyword evidence="5 20" id="KW-0813">Transport</keyword>
<dbReference type="Pfam" id="PF00033">
    <property type="entry name" value="Cytochrome_B"/>
    <property type="match status" value="1"/>
</dbReference>
<keyword evidence="10" id="KW-0999">Mitochondrion inner membrane</keyword>
<keyword evidence="11 20" id="KW-0249">Electron transport</keyword>
<dbReference type="Pfam" id="PF00032">
    <property type="entry name" value="Cytochrom_B_C"/>
    <property type="match status" value="1"/>
</dbReference>
<feature type="transmembrane region" description="Helical" evidence="20">
    <location>
        <begin position="114"/>
        <end position="134"/>
    </location>
</feature>
<dbReference type="PROSITE" id="PS51003">
    <property type="entry name" value="CYTB_CTER"/>
    <property type="match status" value="1"/>
</dbReference>
<evidence type="ECO:0000256" key="4">
    <source>
        <dbReference type="ARBA" id="ARBA00013531"/>
    </source>
</evidence>
<evidence type="ECO:0000256" key="3">
    <source>
        <dbReference type="ARBA" id="ARBA00011649"/>
    </source>
</evidence>
<keyword evidence="6 19" id="KW-0349">Heme</keyword>
<evidence type="ECO:0000256" key="2">
    <source>
        <dbReference type="ARBA" id="ARBA00004448"/>
    </source>
</evidence>
<dbReference type="SUPFAM" id="SSF81342">
    <property type="entry name" value="Transmembrane di-heme cytochromes"/>
    <property type="match status" value="1"/>
</dbReference>
<dbReference type="GO" id="GO:0006122">
    <property type="term" value="P:mitochondrial electron transport, ubiquinol to cytochrome c"/>
    <property type="evidence" value="ECO:0007669"/>
    <property type="project" value="TreeGrafter"/>
</dbReference>
<feature type="transmembrane region" description="Helical" evidence="20">
    <location>
        <begin position="146"/>
        <end position="167"/>
    </location>
</feature>
<keyword evidence="12 20" id="KW-1133">Transmembrane helix</keyword>
<dbReference type="GO" id="GO:0016491">
    <property type="term" value="F:oxidoreductase activity"/>
    <property type="evidence" value="ECO:0007669"/>
    <property type="project" value="UniProtKB-UniRule"/>
</dbReference>
<protein>
    <recommendedName>
        <fullName evidence="4 20">Cytochrome b</fullName>
    </recommendedName>
</protein>
<dbReference type="InterPro" id="IPR036150">
    <property type="entry name" value="Cyt_b/b6_C_sf"/>
</dbReference>
<dbReference type="SUPFAM" id="SSF81648">
    <property type="entry name" value="a domain/subunit of cytochrome bc1 complex (Ubiquinol-cytochrome c reductase)"/>
    <property type="match status" value="1"/>
</dbReference>
<evidence type="ECO:0000256" key="5">
    <source>
        <dbReference type="ARBA" id="ARBA00022448"/>
    </source>
</evidence>
<evidence type="ECO:0000256" key="8">
    <source>
        <dbReference type="ARBA" id="ARBA00022692"/>
    </source>
</evidence>
<evidence type="ECO:0000256" key="20">
    <source>
        <dbReference type="RuleBase" id="RU362117"/>
    </source>
</evidence>
<dbReference type="InterPro" id="IPR016174">
    <property type="entry name" value="Di-haem_cyt_TM"/>
</dbReference>
<geneLocation type="mitochondrion" evidence="23"/>
<dbReference type="GO" id="GO:0008121">
    <property type="term" value="F:quinol-cytochrome-c reductase activity"/>
    <property type="evidence" value="ECO:0007669"/>
    <property type="project" value="InterPro"/>
</dbReference>
<evidence type="ECO:0000256" key="18">
    <source>
        <dbReference type="PIRSR" id="PIRSR038885-1"/>
    </source>
</evidence>
<evidence type="ECO:0000259" key="22">
    <source>
        <dbReference type="PROSITE" id="PS51003"/>
    </source>
</evidence>
<evidence type="ECO:0000256" key="11">
    <source>
        <dbReference type="ARBA" id="ARBA00022982"/>
    </source>
</evidence>
<dbReference type="PANTHER" id="PTHR19271:SF16">
    <property type="entry name" value="CYTOCHROME B"/>
    <property type="match status" value="1"/>
</dbReference>
<organism evidence="23">
    <name type="scientific">Eupteryx gracilirama</name>
    <dbReference type="NCBI Taxonomy" id="2879584"/>
    <lineage>
        <taxon>Eukaryota</taxon>
        <taxon>Metazoa</taxon>
        <taxon>Ecdysozoa</taxon>
        <taxon>Arthropoda</taxon>
        <taxon>Hexapoda</taxon>
        <taxon>Insecta</taxon>
        <taxon>Pterygota</taxon>
        <taxon>Neoptera</taxon>
        <taxon>Paraneoptera</taxon>
        <taxon>Hemiptera</taxon>
        <taxon>Auchenorrhyncha</taxon>
        <taxon>Membracoidea</taxon>
        <taxon>Cicadellidae</taxon>
        <taxon>Typhlocybinae</taxon>
        <taxon>Typhlocybini</taxon>
        <taxon>Eupteryx</taxon>
    </lineage>
</organism>
<feature type="transmembrane region" description="Helical" evidence="20">
    <location>
        <begin position="324"/>
        <end position="341"/>
    </location>
</feature>
<dbReference type="CDD" id="cd00284">
    <property type="entry name" value="Cytochrome_b_N"/>
    <property type="match status" value="1"/>
</dbReference>
<dbReference type="InterPro" id="IPR027387">
    <property type="entry name" value="Cytb/b6-like_sf"/>
</dbReference>
<comment type="subunit">
    <text evidence="3">The main subunits of complex b-c1 are: cytochrome b, cytochrome c1 and the Rieske protein.</text>
</comment>
<evidence type="ECO:0000256" key="9">
    <source>
        <dbReference type="ARBA" id="ARBA00022723"/>
    </source>
</evidence>
<evidence type="ECO:0000256" key="12">
    <source>
        <dbReference type="ARBA" id="ARBA00022989"/>
    </source>
</evidence>
<feature type="binding site" evidence="18">
    <location>
        <position position="202"/>
    </location>
    <ligand>
        <name>a ubiquinone</name>
        <dbReference type="ChEBI" id="CHEBI:16389"/>
    </ligand>
</feature>
<dbReference type="InterPro" id="IPR005798">
    <property type="entry name" value="Cyt_b/b6_C"/>
</dbReference>